<reference evidence="1" key="1">
    <citation type="submission" date="2019-10" db="EMBL/GenBank/DDBJ databases">
        <title>Conservation and host-specific expression of non-tandemly repeated heterogenous ribosome RNA gene in arbuscular mycorrhizal fungi.</title>
        <authorList>
            <person name="Maeda T."/>
            <person name="Kobayashi Y."/>
            <person name="Nakagawa T."/>
            <person name="Ezawa T."/>
            <person name="Yamaguchi K."/>
            <person name="Bino T."/>
            <person name="Nishimoto Y."/>
            <person name="Shigenobu S."/>
            <person name="Kawaguchi M."/>
        </authorList>
    </citation>
    <scope>NUCLEOTIDE SEQUENCE</scope>
    <source>
        <strain evidence="1">HR1</strain>
    </source>
</reference>
<dbReference type="Proteomes" id="UP000615446">
    <property type="component" value="Unassembled WGS sequence"/>
</dbReference>
<sequence length="105" mass="12249">MMYENILPPHSKRRRDDGINELSKIPKVHIYLWILDGLDYHTLGNMNYECFNCETMDERVNVSTRSPVFATCCTKDKVLLPPLQELLPPLDNLLDRMNSTAHLFK</sequence>
<organism evidence="1 2">
    <name type="scientific">Rhizophagus clarus</name>
    <dbReference type="NCBI Taxonomy" id="94130"/>
    <lineage>
        <taxon>Eukaryota</taxon>
        <taxon>Fungi</taxon>
        <taxon>Fungi incertae sedis</taxon>
        <taxon>Mucoromycota</taxon>
        <taxon>Glomeromycotina</taxon>
        <taxon>Glomeromycetes</taxon>
        <taxon>Glomerales</taxon>
        <taxon>Glomeraceae</taxon>
        <taxon>Rhizophagus</taxon>
    </lineage>
</organism>
<dbReference type="AlphaFoldDB" id="A0A8H3LMW6"/>
<proteinExistence type="predicted"/>
<name>A0A8H3LMW6_9GLOM</name>
<protein>
    <submittedName>
        <fullName evidence="1">Uncharacterized protein</fullName>
    </submittedName>
</protein>
<dbReference type="EMBL" id="BLAL01000187">
    <property type="protein sequence ID" value="GES89411.1"/>
    <property type="molecule type" value="Genomic_DNA"/>
</dbReference>
<dbReference type="OrthoDB" id="1748060at2759"/>
<evidence type="ECO:0000313" key="1">
    <source>
        <dbReference type="EMBL" id="GES89411.1"/>
    </source>
</evidence>
<accession>A0A8H3LMW6</accession>
<evidence type="ECO:0000313" key="2">
    <source>
        <dbReference type="Proteomes" id="UP000615446"/>
    </source>
</evidence>
<comment type="caution">
    <text evidence="1">The sequence shown here is derived from an EMBL/GenBank/DDBJ whole genome shotgun (WGS) entry which is preliminary data.</text>
</comment>
<gene>
    <name evidence="1" type="ORF">RCL2_001631000</name>
</gene>